<feature type="domain" description="T6SS Phospholipase effector Tle1-like catalytic" evidence="2">
    <location>
        <begin position="36"/>
        <end position="300"/>
    </location>
</feature>
<dbReference type="Proteomes" id="UP000013034">
    <property type="component" value="Unassembled WGS sequence"/>
</dbReference>
<reference evidence="3 4" key="1">
    <citation type="submission" date="2013-02" db="EMBL/GenBank/DDBJ databases">
        <title>The Genome Sequence of Acinetobacter sp. NIPH 809.</title>
        <authorList>
            <consortium name="The Broad Institute Genome Sequencing Platform"/>
            <consortium name="The Broad Institute Genome Sequencing Center for Infectious Disease"/>
            <person name="Cerqueira G."/>
            <person name="Feldgarden M."/>
            <person name="Courvalin P."/>
            <person name="Perichon B."/>
            <person name="Grillot-Courvalin C."/>
            <person name="Clermont D."/>
            <person name="Rocha E."/>
            <person name="Yoon E.-J."/>
            <person name="Nemec A."/>
            <person name="Walker B."/>
            <person name="Young S.K."/>
            <person name="Zeng Q."/>
            <person name="Gargeya S."/>
            <person name="Fitzgerald M."/>
            <person name="Haas B."/>
            <person name="Abouelleil A."/>
            <person name="Alvarado L."/>
            <person name="Arachchi H.M."/>
            <person name="Berlin A.M."/>
            <person name="Chapman S.B."/>
            <person name="Dewar J."/>
            <person name="Goldberg J."/>
            <person name="Griggs A."/>
            <person name="Gujja S."/>
            <person name="Hansen M."/>
            <person name="Howarth C."/>
            <person name="Imamovic A."/>
            <person name="Larimer J."/>
            <person name="McCowan C."/>
            <person name="Murphy C."/>
            <person name="Neiman D."/>
            <person name="Pearson M."/>
            <person name="Priest M."/>
            <person name="Roberts A."/>
            <person name="Saif S."/>
            <person name="Shea T."/>
            <person name="Sisk P."/>
            <person name="Sykes S."/>
            <person name="Wortman J."/>
            <person name="Nusbaum C."/>
            <person name="Birren B."/>
        </authorList>
    </citation>
    <scope>NUCLEOTIDE SEQUENCE [LARGE SCALE GENOMIC DNA]</scope>
    <source>
        <strain evidence="3 4">NIPH 809</strain>
    </source>
</reference>
<dbReference type="InterPro" id="IPR018712">
    <property type="entry name" value="Tle1-like_cat"/>
</dbReference>
<evidence type="ECO:0000313" key="3">
    <source>
        <dbReference type="EMBL" id="ENU25273.1"/>
    </source>
</evidence>
<dbReference type="PANTHER" id="PTHR33840:SF1">
    <property type="entry name" value="TLE1 PHOSPHOLIPASE DOMAIN-CONTAINING PROTEIN"/>
    <property type="match status" value="1"/>
</dbReference>
<keyword evidence="4" id="KW-1185">Reference proteome</keyword>
<feature type="signal peptide" evidence="1">
    <location>
        <begin position="1"/>
        <end position="18"/>
    </location>
</feature>
<feature type="chain" id="PRO_5046214918" description="T6SS Phospholipase effector Tle1-like catalytic domain-containing protein" evidence="1">
    <location>
        <begin position="19"/>
        <end position="421"/>
    </location>
</feature>
<keyword evidence="1" id="KW-0732">Signal</keyword>
<sequence>MKKKILTLLGTIFISSCASVEYTSQPQRIQNDNSPRKIIVFFDGTANDEASRTNVAKLHNLVSLRNRSDIHTIYIKGVGTENSPIRGLLGMGAGYGIGKDIRQGYEFIAERYQPQNQDQIYLFGFSRGAYSARILAGMIEVAGIPDFSKIGTDTKKRKDLIERIYSAHKGILSPEERRKNISKIKDLDSKPAKIEFMGLWDTVEALGVPTTREHVGRLNPRYFDQLCNIKHAAHALSIDDNRARLFTPVLLTQPELISSCKENINIQKIVSEVWFSGAHSDVGGGYHDSDLSGVSLNWMLGKIESYDLVPPKTSVYEDIYSKSHNPDNGLLGFLFYWNLNRNIPNYADKAAYPNELLPIHDSVIKRLSNPVVGKKWHEFNWIDKNNYPKCFTATPTDCHSRECVLQLNPNQQCFRIETTKH</sequence>
<dbReference type="InterPro" id="IPR029058">
    <property type="entry name" value="AB_hydrolase_fold"/>
</dbReference>
<evidence type="ECO:0000259" key="2">
    <source>
        <dbReference type="Pfam" id="PF09994"/>
    </source>
</evidence>
<dbReference type="PANTHER" id="PTHR33840">
    <property type="match status" value="1"/>
</dbReference>
<dbReference type="PROSITE" id="PS51257">
    <property type="entry name" value="PROKAR_LIPOPROTEIN"/>
    <property type="match status" value="1"/>
</dbReference>
<gene>
    <name evidence="3" type="ORF">F993_00047</name>
</gene>
<dbReference type="RefSeq" id="WP_004651969.1">
    <property type="nucleotide sequence ID" value="NZ_KB849177.1"/>
</dbReference>
<comment type="caution">
    <text evidence="3">The sequence shown here is derived from an EMBL/GenBank/DDBJ whole genome shotgun (WGS) entry which is preliminary data.</text>
</comment>
<dbReference type="SUPFAM" id="SSF53474">
    <property type="entry name" value="alpha/beta-Hydrolases"/>
    <property type="match status" value="1"/>
</dbReference>
<evidence type="ECO:0000256" key="1">
    <source>
        <dbReference type="SAM" id="SignalP"/>
    </source>
</evidence>
<dbReference type="EMBL" id="APOI01000002">
    <property type="protein sequence ID" value="ENU25273.1"/>
    <property type="molecule type" value="Genomic_DNA"/>
</dbReference>
<organism evidence="3 4">
    <name type="scientific">Acinetobacter proteolyticus</name>
    <dbReference type="NCBI Taxonomy" id="1776741"/>
    <lineage>
        <taxon>Bacteria</taxon>
        <taxon>Pseudomonadati</taxon>
        <taxon>Pseudomonadota</taxon>
        <taxon>Gammaproteobacteria</taxon>
        <taxon>Moraxellales</taxon>
        <taxon>Moraxellaceae</taxon>
        <taxon>Acinetobacter</taxon>
    </lineage>
</organism>
<accession>A0ABN0JJ65</accession>
<evidence type="ECO:0000313" key="4">
    <source>
        <dbReference type="Proteomes" id="UP000013034"/>
    </source>
</evidence>
<name>A0ABN0JJ65_9GAMM</name>
<proteinExistence type="predicted"/>
<protein>
    <recommendedName>
        <fullName evidence="2">T6SS Phospholipase effector Tle1-like catalytic domain-containing protein</fullName>
    </recommendedName>
</protein>
<dbReference type="Pfam" id="PF09994">
    <property type="entry name" value="T6SS_Tle1-like_cat"/>
    <property type="match status" value="1"/>
</dbReference>
<dbReference type="Gene3D" id="3.40.50.1820">
    <property type="entry name" value="alpha/beta hydrolase"/>
    <property type="match status" value="1"/>
</dbReference>